<comment type="caution">
    <text evidence="1">The sequence shown here is derived from an EMBL/GenBank/DDBJ whole genome shotgun (WGS) entry which is preliminary data.</text>
</comment>
<proteinExistence type="predicted"/>
<dbReference type="AlphaFoldDB" id="A0A1R3GJF2"/>
<sequence>DYGIDFDDHEQPTKAFSLDYGIDFDDHEQPIKA</sequence>
<feature type="non-terminal residue" evidence="1">
    <location>
        <position position="1"/>
    </location>
</feature>
<dbReference type="Gramene" id="OMO58187">
    <property type="protein sequence ID" value="OMO58187"/>
    <property type="gene ID" value="CCACVL1_25551"/>
</dbReference>
<evidence type="ECO:0000313" key="1">
    <source>
        <dbReference type="EMBL" id="OMO58187.1"/>
    </source>
</evidence>
<keyword evidence="2" id="KW-1185">Reference proteome</keyword>
<accession>A0A1R3GJF2</accession>
<dbReference type="Proteomes" id="UP000188268">
    <property type="component" value="Unassembled WGS sequence"/>
</dbReference>
<gene>
    <name evidence="1" type="ORF">CCACVL1_25551</name>
</gene>
<name>A0A1R3GJF2_COCAP</name>
<dbReference type="EMBL" id="AWWV01014243">
    <property type="protein sequence ID" value="OMO58187.1"/>
    <property type="molecule type" value="Genomic_DNA"/>
</dbReference>
<organism evidence="1 2">
    <name type="scientific">Corchorus capsularis</name>
    <name type="common">Jute</name>
    <dbReference type="NCBI Taxonomy" id="210143"/>
    <lineage>
        <taxon>Eukaryota</taxon>
        <taxon>Viridiplantae</taxon>
        <taxon>Streptophyta</taxon>
        <taxon>Embryophyta</taxon>
        <taxon>Tracheophyta</taxon>
        <taxon>Spermatophyta</taxon>
        <taxon>Magnoliopsida</taxon>
        <taxon>eudicotyledons</taxon>
        <taxon>Gunneridae</taxon>
        <taxon>Pentapetalae</taxon>
        <taxon>rosids</taxon>
        <taxon>malvids</taxon>
        <taxon>Malvales</taxon>
        <taxon>Malvaceae</taxon>
        <taxon>Grewioideae</taxon>
        <taxon>Apeibeae</taxon>
        <taxon>Corchorus</taxon>
    </lineage>
</organism>
<evidence type="ECO:0000313" key="2">
    <source>
        <dbReference type="Proteomes" id="UP000188268"/>
    </source>
</evidence>
<reference evidence="1 2" key="1">
    <citation type="submission" date="2013-09" db="EMBL/GenBank/DDBJ databases">
        <title>Corchorus capsularis genome sequencing.</title>
        <authorList>
            <person name="Alam M."/>
            <person name="Haque M.S."/>
            <person name="Islam M.S."/>
            <person name="Emdad E.M."/>
            <person name="Islam M.M."/>
            <person name="Ahmed B."/>
            <person name="Halim A."/>
            <person name="Hossen Q.M.M."/>
            <person name="Hossain M.Z."/>
            <person name="Ahmed R."/>
            <person name="Khan M.M."/>
            <person name="Islam R."/>
            <person name="Rashid M.M."/>
            <person name="Khan S.A."/>
            <person name="Rahman M.S."/>
            <person name="Alam M."/>
        </authorList>
    </citation>
    <scope>NUCLEOTIDE SEQUENCE [LARGE SCALE GENOMIC DNA]</scope>
    <source>
        <strain evidence="2">cv. CVL-1</strain>
        <tissue evidence="1">Whole seedling</tissue>
    </source>
</reference>
<protein>
    <submittedName>
        <fullName evidence="1">Uncharacterized protein</fullName>
    </submittedName>
</protein>